<feature type="compositionally biased region" description="Basic and acidic residues" evidence="1">
    <location>
        <begin position="609"/>
        <end position="619"/>
    </location>
</feature>
<feature type="compositionally biased region" description="Low complexity" evidence="1">
    <location>
        <begin position="620"/>
        <end position="634"/>
    </location>
</feature>
<evidence type="ECO:0000259" key="2">
    <source>
        <dbReference type="Pfam" id="PF09431"/>
    </source>
</evidence>
<protein>
    <submittedName>
        <fullName evidence="3">DEHA2B02508p</fullName>
    </submittedName>
</protein>
<organism evidence="3 4">
    <name type="scientific">Debaryomyces hansenii (strain ATCC 36239 / CBS 767 / BCRC 21394 / JCM 1990 / NBRC 0083 / IGC 2968)</name>
    <name type="common">Yeast</name>
    <name type="synonym">Torulaspora hansenii</name>
    <dbReference type="NCBI Taxonomy" id="284592"/>
    <lineage>
        <taxon>Eukaryota</taxon>
        <taxon>Fungi</taxon>
        <taxon>Dikarya</taxon>
        <taxon>Ascomycota</taxon>
        <taxon>Saccharomycotina</taxon>
        <taxon>Pichiomycetes</taxon>
        <taxon>Debaryomycetaceae</taxon>
        <taxon>Debaryomyces</taxon>
    </lineage>
</organism>
<dbReference type="KEGG" id="dha:DEHA2B02508g"/>
<dbReference type="InterPro" id="IPR018556">
    <property type="entry name" value="SPIN90/Ldb17_LRD"/>
</dbReference>
<evidence type="ECO:0000256" key="1">
    <source>
        <dbReference type="SAM" id="MobiDB-lite"/>
    </source>
</evidence>
<keyword evidence="4" id="KW-1185">Reference proteome</keyword>
<reference evidence="3 4" key="1">
    <citation type="journal article" date="2004" name="Nature">
        <title>Genome evolution in yeasts.</title>
        <authorList>
            <consortium name="Genolevures"/>
            <person name="Dujon B."/>
            <person name="Sherman D."/>
            <person name="Fischer G."/>
            <person name="Durrens P."/>
            <person name="Casaregola S."/>
            <person name="Lafontaine I."/>
            <person name="de Montigny J."/>
            <person name="Marck C."/>
            <person name="Neuveglise C."/>
            <person name="Talla E."/>
            <person name="Goffard N."/>
            <person name="Frangeul L."/>
            <person name="Aigle M."/>
            <person name="Anthouard V."/>
            <person name="Babour A."/>
            <person name="Barbe V."/>
            <person name="Barnay S."/>
            <person name="Blanchin S."/>
            <person name="Beckerich J.M."/>
            <person name="Beyne E."/>
            <person name="Bleykasten C."/>
            <person name="Boisrame A."/>
            <person name="Boyer J."/>
            <person name="Cattolico L."/>
            <person name="Confanioleri F."/>
            <person name="de Daruvar A."/>
            <person name="Despons L."/>
            <person name="Fabre E."/>
            <person name="Fairhead C."/>
            <person name="Ferry-Dumazet H."/>
            <person name="Groppi A."/>
            <person name="Hantraye F."/>
            <person name="Hennequin C."/>
            <person name="Jauniaux N."/>
            <person name="Joyet P."/>
            <person name="Kachouri R."/>
            <person name="Kerrest A."/>
            <person name="Koszul R."/>
            <person name="Lemaire M."/>
            <person name="Lesur I."/>
            <person name="Ma L."/>
            <person name="Muller H."/>
            <person name="Nicaud J.M."/>
            <person name="Nikolski M."/>
            <person name="Oztas S."/>
            <person name="Ozier-Kalogeropoulos O."/>
            <person name="Pellenz S."/>
            <person name="Potier S."/>
            <person name="Richard G.F."/>
            <person name="Straub M.L."/>
            <person name="Suleau A."/>
            <person name="Swennene D."/>
            <person name="Tekaia F."/>
            <person name="Wesolowski-Louvel M."/>
            <person name="Westhof E."/>
            <person name="Wirth B."/>
            <person name="Zeniou-Meyer M."/>
            <person name="Zivanovic I."/>
            <person name="Bolotin-Fukuhara M."/>
            <person name="Thierry A."/>
            <person name="Bouchier C."/>
            <person name="Caudron B."/>
            <person name="Scarpelli C."/>
            <person name="Gaillardin C."/>
            <person name="Weissenbach J."/>
            <person name="Wincker P."/>
            <person name="Souciet J.L."/>
        </authorList>
    </citation>
    <scope>NUCLEOTIDE SEQUENCE [LARGE SCALE GENOMIC DNA]</scope>
    <source>
        <strain evidence="4">ATCC 36239 / CBS 767 / BCRC 21394 / JCM 1990 / NBRC 0083 / IGC 2968</strain>
    </source>
</reference>
<evidence type="ECO:0000313" key="4">
    <source>
        <dbReference type="Proteomes" id="UP000000599"/>
    </source>
</evidence>
<dbReference type="STRING" id="284592.Q6BXJ2"/>
<accession>Q6BXJ2</accession>
<dbReference type="EMBL" id="CR382134">
    <property type="protein sequence ID" value="CAG85065.2"/>
    <property type="molecule type" value="Genomic_DNA"/>
</dbReference>
<dbReference type="InterPro" id="IPR030125">
    <property type="entry name" value="SPIN90/Ldb17"/>
</dbReference>
<feature type="compositionally biased region" description="Basic residues" evidence="1">
    <location>
        <begin position="677"/>
        <end position="688"/>
    </location>
</feature>
<dbReference type="VEuPathDB" id="FungiDB:DEHA2B02508g"/>
<dbReference type="GO" id="GO:0006897">
    <property type="term" value="P:endocytosis"/>
    <property type="evidence" value="ECO:0007669"/>
    <property type="project" value="TreeGrafter"/>
</dbReference>
<dbReference type="RefSeq" id="XP_457077.2">
    <property type="nucleotide sequence ID" value="XM_457077.1"/>
</dbReference>
<feature type="domain" description="SPIN90/Ldb17 leucine-rich" evidence="2">
    <location>
        <begin position="266"/>
        <end position="416"/>
    </location>
</feature>
<dbReference type="GeneID" id="2913187"/>
<dbReference type="GO" id="GO:0000147">
    <property type="term" value="P:actin cortical patch assembly"/>
    <property type="evidence" value="ECO:0007669"/>
    <property type="project" value="TreeGrafter"/>
</dbReference>
<sequence length="688" mass="78209">MYDSFASYPHNYYTKSDDETEIPPTTFPGENLLTKDHLLEQLQPILIISDPSECNNNLSLFMKLIVENIYDQNEETTHNYQKLSSYALKLLTSNLFIKNYELCLGKILGLLAALSRDTLCSSEGIDEDVKFEIESLREFICIILLLLLKLTNSPGEKSERSKILETVDRNELYEILSDLGIIPIIANVITNHIVTTDKSKSPFLLLKFGGDIIFEYLYNCELLSDVEFNSLTSETNLIPTIIKHLLTNDDFDNYDTDADDWEGENKLFIYEEFKLLLLINEQYLMKSYSSKESKNKVFDGLMMGDAHLSSENSQPSNKQINGFINLLIYYINREESQIIKILILKFLYLIFTTSYTAKLFYLNDLKILLDIIIRELNNLDYSGNANGILIVTYLKVLYPLLMFSQLSELPEGYKNEGILEILRNLVLNSESGNRKTTEISEATDENQADIIAKLSLRCMSIPWLRKPQLSKRKNQDNPNLINNVYGKLSAASSSSSLNSKSSFVGKRSELYESSDISSESLGKAFTRIASVRTSVRSDYHKHALVHNENDQVGPNGSKSSYVENNHNIFLDNDFKSLSINTTEDFANSPWIPISDESNLLDLPKEYLKDEPVQPLKRPESASSSIKSDSSLAQKASKKKAPPPPLPPKSFSPKPNHIHFEKRSQSQTPPPPPPPPPPRRRRLLHLCEH</sequence>
<dbReference type="eggNOG" id="KOG4035">
    <property type="taxonomic scope" value="Eukaryota"/>
</dbReference>
<dbReference type="GO" id="GO:0030479">
    <property type="term" value="C:actin cortical patch"/>
    <property type="evidence" value="ECO:0007669"/>
    <property type="project" value="TreeGrafter"/>
</dbReference>
<proteinExistence type="predicted"/>
<dbReference type="OrthoDB" id="445362at2759"/>
<dbReference type="GO" id="GO:0051666">
    <property type="term" value="P:actin cortical patch localization"/>
    <property type="evidence" value="ECO:0007669"/>
    <property type="project" value="TreeGrafter"/>
</dbReference>
<feature type="region of interest" description="Disordered" evidence="1">
    <location>
        <begin position="609"/>
        <end position="688"/>
    </location>
</feature>
<name>Q6BXJ2_DEBHA</name>
<dbReference type="PANTHER" id="PTHR13357:SF1">
    <property type="entry name" value="NCK-INTERACTING PROTEIN WITH SH3 DOMAIN"/>
    <property type="match status" value="1"/>
</dbReference>
<dbReference type="OMA" id="NEQFLMK"/>
<dbReference type="AlphaFoldDB" id="Q6BXJ2"/>
<dbReference type="Proteomes" id="UP000000599">
    <property type="component" value="Chromosome B"/>
</dbReference>
<feature type="compositionally biased region" description="Pro residues" evidence="1">
    <location>
        <begin position="667"/>
        <end position="676"/>
    </location>
</feature>
<dbReference type="GO" id="GO:0071933">
    <property type="term" value="F:Arp2/3 complex binding"/>
    <property type="evidence" value="ECO:0007669"/>
    <property type="project" value="TreeGrafter"/>
</dbReference>
<dbReference type="HOGENOM" id="CLU_400091_0_0_1"/>
<evidence type="ECO:0000313" key="3">
    <source>
        <dbReference type="EMBL" id="CAG85065.2"/>
    </source>
</evidence>
<dbReference type="FunCoup" id="Q6BXJ2">
    <property type="interactions" value="14"/>
</dbReference>
<dbReference type="PANTHER" id="PTHR13357">
    <property type="entry name" value="SH3 ADAPTER PROTEIN SPIN90 NCK INTERACTING PROTEIN WITH SH3 DOMAIN"/>
    <property type="match status" value="1"/>
</dbReference>
<dbReference type="Pfam" id="PF09431">
    <property type="entry name" value="SPIN90_LRD"/>
    <property type="match status" value="1"/>
</dbReference>
<gene>
    <name evidence="3" type="ordered locus">DEHA2B02508g</name>
</gene>
<dbReference type="InParanoid" id="Q6BXJ2"/>